<evidence type="ECO:0000256" key="1">
    <source>
        <dbReference type="SAM" id="Phobius"/>
    </source>
</evidence>
<evidence type="ECO:0000313" key="2">
    <source>
        <dbReference type="EMBL" id="ERT69485.1"/>
    </source>
</evidence>
<dbReference type="RefSeq" id="WP_023050147.1">
    <property type="nucleotide sequence ID" value="NZ_CP173065.2"/>
</dbReference>
<proteinExistence type="predicted"/>
<name>U7VD63_9FUSO</name>
<dbReference type="Proteomes" id="UP000017081">
    <property type="component" value="Unassembled WGS sequence"/>
</dbReference>
<organism evidence="2 3">
    <name type="scientific">Cetobacterium somerae ATCC BAA-474</name>
    <dbReference type="NCBI Taxonomy" id="1319815"/>
    <lineage>
        <taxon>Bacteria</taxon>
        <taxon>Fusobacteriati</taxon>
        <taxon>Fusobacteriota</taxon>
        <taxon>Fusobacteriia</taxon>
        <taxon>Fusobacteriales</taxon>
        <taxon>Fusobacteriaceae</taxon>
        <taxon>Cetobacterium</taxon>
    </lineage>
</organism>
<dbReference type="EMBL" id="AXZF01000020">
    <property type="protein sequence ID" value="ERT69485.1"/>
    <property type="molecule type" value="Genomic_DNA"/>
</dbReference>
<dbReference type="AlphaFoldDB" id="U7VD63"/>
<reference evidence="2 3" key="1">
    <citation type="submission" date="2013-08" db="EMBL/GenBank/DDBJ databases">
        <authorList>
            <person name="Weinstock G."/>
            <person name="Sodergren E."/>
            <person name="Wylie T."/>
            <person name="Fulton L."/>
            <person name="Fulton R."/>
            <person name="Fronick C."/>
            <person name="O'Laughlin M."/>
            <person name="Godfrey J."/>
            <person name="Miner T."/>
            <person name="Herter B."/>
            <person name="Appelbaum E."/>
            <person name="Cordes M."/>
            <person name="Lek S."/>
            <person name="Wollam A."/>
            <person name="Pepin K.H."/>
            <person name="Palsikar V.B."/>
            <person name="Mitreva M."/>
            <person name="Wilson R.K."/>
        </authorList>
    </citation>
    <scope>NUCLEOTIDE SEQUENCE [LARGE SCALE GENOMIC DNA]</scope>
    <source>
        <strain evidence="2 3">ATCC BAA-474</strain>
    </source>
</reference>
<protein>
    <submittedName>
        <fullName evidence="2">Uncharacterized protein</fullName>
    </submittedName>
</protein>
<dbReference type="HOGENOM" id="CLU_1465734_0_0_0"/>
<gene>
    <name evidence="2" type="ORF">HMPREF0202_00600</name>
</gene>
<keyword evidence="3" id="KW-1185">Reference proteome</keyword>
<keyword evidence="1" id="KW-1133">Transmembrane helix</keyword>
<keyword evidence="1" id="KW-0812">Transmembrane</keyword>
<evidence type="ECO:0000313" key="3">
    <source>
        <dbReference type="Proteomes" id="UP000017081"/>
    </source>
</evidence>
<feature type="transmembrane region" description="Helical" evidence="1">
    <location>
        <begin position="12"/>
        <end position="36"/>
    </location>
</feature>
<sequence>MKNLKKSSKNNGYILPSILFILTLLVWLFSMSLLSYRNEIDSLSFLKISNDDYWITENLSTVAEYEVFKGNNSIENGDYKDIIEYFEDKTLIWIDINETSKSGYKRDTVKQNEKLIEDKLKFIPFTKNIFEIKLVKIIDVEKIQIEIKIDLFYEYLQGESNFFKSYKREIRGVEARLKNESIRD</sequence>
<comment type="caution">
    <text evidence="2">The sequence shown here is derived from an EMBL/GenBank/DDBJ whole genome shotgun (WGS) entry which is preliminary data.</text>
</comment>
<keyword evidence="1" id="KW-0472">Membrane</keyword>
<dbReference type="STRING" id="1319815.HMPREF0202_00600"/>
<accession>U7VD63</accession>